<evidence type="ECO:0000256" key="3">
    <source>
        <dbReference type="SAM" id="Phobius"/>
    </source>
</evidence>
<sequence length="795" mass="85913">MYTSPVQRSGARRRPLSLVCEANVFSPPPPYAGDLEPSPDEKGSPIAIPPPPPGILESGPSSVRDSLIDNDVPDLNEDDCTPGNTLTLRGVQKLIRQHEFETMTDTLRGRLLELTGSSPTSLSSPFDLDENDSPLRSSPYRLSPNGRRLRSVPSDPGLAFSQPRSRITSNTDARDLRLAAIRAEEDAATIAHLEAALADARDGEEAQRKAAARLRRDLSRMKRELEHAEEAIIDSQRHTDLSSADRDRLLCAERVTQWASGYQSRARGSYGPPPDDEPVVWGATAFPEFLRYDGITNDTDTTVSVEPDSGDNVSATSDTPTEEATAEASATPTHPSSSASPSSDEQSEAPTPLIGVAERAVRPRPLITASTFATPSRDRVPSPQVAIIPTSQASSAQRTPVRAGQRGSLSVRASGTGSNLLRESMRVRARSFNSGVHPLPTPGHDHQISDADPTVEQNVPSPSATSHSSDLSTVDSVCSIYSAVVGVHRSLGSELGSGFHPTPTRTNEDMAIWPMPIGPVEPITPLKMIQRGRHTRYPSNPTTMFRFRGTLESPSQPSAYDNEHPEAAIRIGPVAGDWTQQSSLTACPPPCDGLSEMDLTEELQVPQLLTPQRQPARPGWPSQPGAGSNLTPSSGFTTGLAPRPDPWDEYSDGLTPSPRNRKLRPLLLLSRPAMHGRTSSLALAKDRSAGRAGFKFSRVPPQPVPQPTPSNIVVAYTDCAKQGALMAQAPAVRLPVTIPGRITHDVVCLILVFLNYLEWFIILLYRFTVDIRAGPAGAEAALGFKPREHPKRFYL</sequence>
<accession>A0AAD3TQC5</accession>
<evidence type="ECO:0000313" key="5">
    <source>
        <dbReference type="Proteomes" id="UP001222932"/>
    </source>
</evidence>
<feature type="region of interest" description="Disordered" evidence="2">
    <location>
        <begin position="22"/>
        <end position="83"/>
    </location>
</feature>
<feature type="region of interest" description="Disordered" evidence="2">
    <location>
        <begin position="434"/>
        <end position="470"/>
    </location>
</feature>
<feature type="region of interest" description="Disordered" evidence="2">
    <location>
        <begin position="116"/>
        <end position="166"/>
    </location>
</feature>
<feature type="region of interest" description="Disordered" evidence="2">
    <location>
        <begin position="298"/>
        <end position="362"/>
    </location>
</feature>
<dbReference type="Proteomes" id="UP001222932">
    <property type="component" value="Unassembled WGS sequence"/>
</dbReference>
<feature type="region of interest" description="Disordered" evidence="2">
    <location>
        <begin position="611"/>
        <end position="662"/>
    </location>
</feature>
<evidence type="ECO:0000256" key="2">
    <source>
        <dbReference type="SAM" id="MobiDB-lite"/>
    </source>
</evidence>
<keyword evidence="3" id="KW-1133">Transmembrane helix</keyword>
<keyword evidence="3" id="KW-0812">Transmembrane</keyword>
<feature type="compositionally biased region" description="Polar residues" evidence="2">
    <location>
        <begin position="407"/>
        <end position="416"/>
    </location>
</feature>
<feature type="compositionally biased region" description="Polar residues" evidence="2">
    <location>
        <begin position="455"/>
        <end position="470"/>
    </location>
</feature>
<feature type="transmembrane region" description="Helical" evidence="3">
    <location>
        <begin position="742"/>
        <end position="765"/>
    </location>
</feature>
<protein>
    <submittedName>
        <fullName evidence="4">Uncharacterized protein</fullName>
    </submittedName>
</protein>
<evidence type="ECO:0000313" key="4">
    <source>
        <dbReference type="EMBL" id="GMK54694.1"/>
    </source>
</evidence>
<dbReference type="EMBL" id="BTCM01000001">
    <property type="protein sequence ID" value="GMK54694.1"/>
    <property type="molecule type" value="Genomic_DNA"/>
</dbReference>
<keyword evidence="1" id="KW-0175">Coiled coil</keyword>
<organism evidence="4 5">
    <name type="scientific">Cutaneotrichosporon spelunceum</name>
    <dbReference type="NCBI Taxonomy" id="1672016"/>
    <lineage>
        <taxon>Eukaryota</taxon>
        <taxon>Fungi</taxon>
        <taxon>Dikarya</taxon>
        <taxon>Basidiomycota</taxon>
        <taxon>Agaricomycotina</taxon>
        <taxon>Tremellomycetes</taxon>
        <taxon>Trichosporonales</taxon>
        <taxon>Trichosporonaceae</taxon>
        <taxon>Cutaneotrichosporon</taxon>
    </lineage>
</organism>
<feature type="compositionally biased region" description="Acidic residues" evidence="2">
    <location>
        <begin position="71"/>
        <end position="80"/>
    </location>
</feature>
<reference evidence="4" key="2">
    <citation type="submission" date="2023-06" db="EMBL/GenBank/DDBJ databases">
        <authorList>
            <person name="Kobayashi Y."/>
            <person name="Kayamori A."/>
            <person name="Aoki K."/>
            <person name="Shiwa Y."/>
            <person name="Fujita N."/>
            <person name="Sugita T."/>
            <person name="Iwasaki W."/>
            <person name="Tanaka N."/>
            <person name="Takashima M."/>
        </authorList>
    </citation>
    <scope>NUCLEOTIDE SEQUENCE</scope>
    <source>
        <strain evidence="4">HIS016</strain>
    </source>
</reference>
<keyword evidence="3" id="KW-0472">Membrane</keyword>
<feature type="region of interest" description="Disordered" evidence="2">
    <location>
        <begin position="388"/>
        <end position="416"/>
    </location>
</feature>
<feature type="compositionally biased region" description="Polar residues" evidence="2">
    <location>
        <begin position="389"/>
        <end position="398"/>
    </location>
</feature>
<name>A0AAD3TQC5_9TREE</name>
<feature type="compositionally biased region" description="Low complexity" evidence="2">
    <location>
        <begin position="134"/>
        <end position="144"/>
    </location>
</feature>
<reference evidence="4" key="1">
    <citation type="journal article" date="2023" name="BMC Genomics">
        <title>Chromosome-level genome assemblies of Cutaneotrichosporon spp. (Trichosporonales, Basidiomycota) reveal imbalanced evolution between nucleotide sequences and chromosome synteny.</title>
        <authorList>
            <person name="Kobayashi Y."/>
            <person name="Kayamori A."/>
            <person name="Aoki K."/>
            <person name="Shiwa Y."/>
            <person name="Matsutani M."/>
            <person name="Fujita N."/>
            <person name="Sugita T."/>
            <person name="Iwasaki W."/>
            <person name="Tanaka N."/>
            <person name="Takashima M."/>
        </authorList>
    </citation>
    <scope>NUCLEOTIDE SEQUENCE</scope>
    <source>
        <strain evidence="4">HIS016</strain>
    </source>
</reference>
<feature type="region of interest" description="Disordered" evidence="2">
    <location>
        <begin position="261"/>
        <end position="280"/>
    </location>
</feature>
<feature type="compositionally biased region" description="Low complexity" evidence="2">
    <location>
        <begin position="326"/>
        <end position="350"/>
    </location>
</feature>
<proteinExistence type="predicted"/>
<feature type="compositionally biased region" description="Low complexity" evidence="2">
    <location>
        <begin position="116"/>
        <end position="126"/>
    </location>
</feature>
<comment type="caution">
    <text evidence="4">The sequence shown here is derived from an EMBL/GenBank/DDBJ whole genome shotgun (WGS) entry which is preliminary data.</text>
</comment>
<feature type="coiled-coil region" evidence="1">
    <location>
        <begin position="204"/>
        <end position="238"/>
    </location>
</feature>
<feature type="compositionally biased region" description="Polar residues" evidence="2">
    <location>
        <begin position="625"/>
        <end position="637"/>
    </location>
</feature>
<dbReference type="AlphaFoldDB" id="A0AAD3TQC5"/>
<gene>
    <name evidence="4" type="ORF">CspeluHIS016_0112800</name>
</gene>
<evidence type="ECO:0000256" key="1">
    <source>
        <dbReference type="SAM" id="Coils"/>
    </source>
</evidence>
<keyword evidence="5" id="KW-1185">Reference proteome</keyword>